<dbReference type="EMBL" id="PGOL01003361">
    <property type="protein sequence ID" value="PKI41493.1"/>
    <property type="molecule type" value="Genomic_DNA"/>
</dbReference>
<protein>
    <recommendedName>
        <fullName evidence="4">Secreted protein</fullName>
    </recommendedName>
</protein>
<feature type="signal peptide" evidence="1">
    <location>
        <begin position="1"/>
        <end position="25"/>
    </location>
</feature>
<organism evidence="2 3">
    <name type="scientific">Punica granatum</name>
    <name type="common">Pomegranate</name>
    <dbReference type="NCBI Taxonomy" id="22663"/>
    <lineage>
        <taxon>Eukaryota</taxon>
        <taxon>Viridiplantae</taxon>
        <taxon>Streptophyta</taxon>
        <taxon>Embryophyta</taxon>
        <taxon>Tracheophyta</taxon>
        <taxon>Spermatophyta</taxon>
        <taxon>Magnoliopsida</taxon>
        <taxon>eudicotyledons</taxon>
        <taxon>Gunneridae</taxon>
        <taxon>Pentapetalae</taxon>
        <taxon>rosids</taxon>
        <taxon>malvids</taxon>
        <taxon>Myrtales</taxon>
        <taxon>Lythraceae</taxon>
        <taxon>Punica</taxon>
    </lineage>
</organism>
<name>A0A2I0ICG0_PUNGR</name>
<feature type="chain" id="PRO_5014119470" description="Secreted protein" evidence="1">
    <location>
        <begin position="26"/>
        <end position="78"/>
    </location>
</feature>
<comment type="caution">
    <text evidence="2">The sequence shown here is derived from an EMBL/GenBank/DDBJ whole genome shotgun (WGS) entry which is preliminary data.</text>
</comment>
<sequence>MPPTLAPACFSSCLLLAMALLLSRCLVFPFGPLPLPPFSFSNPLTSLLRAQVPSIFRSCNNRATPRIEYRRLPQGVDA</sequence>
<proteinExistence type="predicted"/>
<evidence type="ECO:0008006" key="4">
    <source>
        <dbReference type="Google" id="ProtNLM"/>
    </source>
</evidence>
<gene>
    <name evidence="2" type="ORF">CRG98_038120</name>
</gene>
<dbReference type="AlphaFoldDB" id="A0A2I0ICG0"/>
<accession>A0A2I0ICG0</accession>
<evidence type="ECO:0000256" key="1">
    <source>
        <dbReference type="SAM" id="SignalP"/>
    </source>
</evidence>
<evidence type="ECO:0000313" key="3">
    <source>
        <dbReference type="Proteomes" id="UP000233551"/>
    </source>
</evidence>
<dbReference type="Proteomes" id="UP000233551">
    <property type="component" value="Unassembled WGS sequence"/>
</dbReference>
<evidence type="ECO:0000313" key="2">
    <source>
        <dbReference type="EMBL" id="PKI41493.1"/>
    </source>
</evidence>
<reference evidence="2 3" key="1">
    <citation type="submission" date="2017-11" db="EMBL/GenBank/DDBJ databases">
        <title>De-novo sequencing of pomegranate (Punica granatum L.) genome.</title>
        <authorList>
            <person name="Akparov Z."/>
            <person name="Amiraslanov A."/>
            <person name="Hajiyeva S."/>
            <person name="Abbasov M."/>
            <person name="Kaur K."/>
            <person name="Hamwieh A."/>
            <person name="Solovyev V."/>
            <person name="Salamov A."/>
            <person name="Braich B."/>
            <person name="Kosarev P."/>
            <person name="Mahmoud A."/>
            <person name="Hajiyev E."/>
            <person name="Babayeva S."/>
            <person name="Izzatullayeva V."/>
            <person name="Mammadov A."/>
            <person name="Mammadov A."/>
            <person name="Sharifova S."/>
            <person name="Ojaghi J."/>
            <person name="Eynullazada K."/>
            <person name="Bayramov B."/>
            <person name="Abdulazimova A."/>
            <person name="Shahmuradov I."/>
        </authorList>
    </citation>
    <scope>NUCLEOTIDE SEQUENCE [LARGE SCALE GENOMIC DNA]</scope>
    <source>
        <strain evidence="3">cv. AG2017</strain>
        <tissue evidence="2">Leaf</tissue>
    </source>
</reference>
<keyword evidence="3" id="KW-1185">Reference proteome</keyword>
<keyword evidence="1" id="KW-0732">Signal</keyword>